<keyword evidence="2" id="KW-1185">Reference proteome</keyword>
<evidence type="ECO:0008006" key="3">
    <source>
        <dbReference type="Google" id="ProtNLM"/>
    </source>
</evidence>
<dbReference type="AlphaFoldDB" id="A0A0C3F9Y6"/>
<dbReference type="STRING" id="765440.A0A0C3F9Y6"/>
<sequence>MPEGHLHNPNALDSLGCLLTHCFRCTEELVNIDNAITALNNAVQLTSEDDSSKTQSGELIDLEKAISAHTDAVHLTHANKPGNLNGLGNTLLEHFLQLGELVSLKKAISTHMNAVHLTHANKPSSLNGLGCSLTEHFKQIEQLIDIERAISAHEDALWVVMCRAQLGLGFTRLGLAKM</sequence>
<reference evidence="1 2" key="1">
    <citation type="submission" date="2014-04" db="EMBL/GenBank/DDBJ databases">
        <authorList>
            <consortium name="DOE Joint Genome Institute"/>
            <person name="Kuo A."/>
            <person name="Tarkka M."/>
            <person name="Buscot F."/>
            <person name="Kohler A."/>
            <person name="Nagy L.G."/>
            <person name="Floudas D."/>
            <person name="Copeland A."/>
            <person name="Barry K.W."/>
            <person name="Cichocki N."/>
            <person name="Veneault-Fourrey C."/>
            <person name="LaButti K."/>
            <person name="Lindquist E.A."/>
            <person name="Lipzen A."/>
            <person name="Lundell T."/>
            <person name="Morin E."/>
            <person name="Murat C."/>
            <person name="Sun H."/>
            <person name="Tunlid A."/>
            <person name="Henrissat B."/>
            <person name="Grigoriev I.V."/>
            <person name="Hibbett D.S."/>
            <person name="Martin F."/>
            <person name="Nordberg H.P."/>
            <person name="Cantor M.N."/>
            <person name="Hua S.X."/>
        </authorList>
    </citation>
    <scope>NUCLEOTIDE SEQUENCE [LARGE SCALE GENOMIC DNA]</scope>
    <source>
        <strain evidence="1 2">F 1598</strain>
    </source>
</reference>
<reference evidence="2" key="2">
    <citation type="submission" date="2015-01" db="EMBL/GenBank/DDBJ databases">
        <title>Evolutionary Origins and Diversification of the Mycorrhizal Mutualists.</title>
        <authorList>
            <consortium name="DOE Joint Genome Institute"/>
            <consortium name="Mycorrhizal Genomics Consortium"/>
            <person name="Kohler A."/>
            <person name="Kuo A."/>
            <person name="Nagy L.G."/>
            <person name="Floudas D."/>
            <person name="Copeland A."/>
            <person name="Barry K.W."/>
            <person name="Cichocki N."/>
            <person name="Veneault-Fourrey C."/>
            <person name="LaButti K."/>
            <person name="Lindquist E.A."/>
            <person name="Lipzen A."/>
            <person name="Lundell T."/>
            <person name="Morin E."/>
            <person name="Murat C."/>
            <person name="Riley R."/>
            <person name="Ohm R."/>
            <person name="Sun H."/>
            <person name="Tunlid A."/>
            <person name="Henrissat B."/>
            <person name="Grigoriev I.V."/>
            <person name="Hibbett D.S."/>
            <person name="Martin F."/>
        </authorList>
    </citation>
    <scope>NUCLEOTIDE SEQUENCE [LARGE SCALE GENOMIC DNA]</scope>
    <source>
        <strain evidence="2">F 1598</strain>
    </source>
</reference>
<name>A0A0C3F9Y6_PILCF</name>
<dbReference type="EMBL" id="KN832999">
    <property type="protein sequence ID" value="KIM81475.1"/>
    <property type="molecule type" value="Genomic_DNA"/>
</dbReference>
<protein>
    <recommendedName>
        <fullName evidence="3">Anaphase-promoting complex subunit 5 domain-containing protein</fullName>
    </recommendedName>
</protein>
<dbReference type="OrthoDB" id="9991317at2759"/>
<evidence type="ECO:0000313" key="1">
    <source>
        <dbReference type="EMBL" id="KIM81475.1"/>
    </source>
</evidence>
<organism evidence="1 2">
    <name type="scientific">Piloderma croceum (strain F 1598)</name>
    <dbReference type="NCBI Taxonomy" id="765440"/>
    <lineage>
        <taxon>Eukaryota</taxon>
        <taxon>Fungi</taxon>
        <taxon>Dikarya</taxon>
        <taxon>Basidiomycota</taxon>
        <taxon>Agaricomycotina</taxon>
        <taxon>Agaricomycetes</taxon>
        <taxon>Agaricomycetidae</taxon>
        <taxon>Atheliales</taxon>
        <taxon>Atheliaceae</taxon>
        <taxon>Piloderma</taxon>
    </lineage>
</organism>
<dbReference type="HOGENOM" id="CLU_1511157_0_0_1"/>
<evidence type="ECO:0000313" key="2">
    <source>
        <dbReference type="Proteomes" id="UP000054166"/>
    </source>
</evidence>
<proteinExistence type="predicted"/>
<accession>A0A0C3F9Y6</accession>
<dbReference type="Proteomes" id="UP000054166">
    <property type="component" value="Unassembled WGS sequence"/>
</dbReference>
<dbReference type="InParanoid" id="A0A0C3F9Y6"/>
<gene>
    <name evidence="1" type="ORF">PILCRDRAFT_8823</name>
</gene>